<name>A0A0D1KMW9_BACIU</name>
<dbReference type="RefSeq" id="WP_043859113.1">
    <property type="nucleotide sequence ID" value="NZ_CP061871.1"/>
</dbReference>
<sequence length="61" mass="7392">MTAQRNDRINFDKLKSKVEEIKRQNPQIEKELTELLGLIEDERRKLDELKFLAFEIAYRLN</sequence>
<keyword evidence="1" id="KW-0175">Coiled coil</keyword>
<feature type="coiled-coil region" evidence="1">
    <location>
        <begin position="11"/>
        <end position="38"/>
    </location>
</feature>
<dbReference type="AlphaFoldDB" id="A0A0D1KMW9"/>
<evidence type="ECO:0000313" key="3">
    <source>
        <dbReference type="Proteomes" id="UP000032247"/>
    </source>
</evidence>
<proteinExistence type="predicted"/>
<organism evidence="2 3">
    <name type="scientific">Bacillus subtilis</name>
    <dbReference type="NCBI Taxonomy" id="1423"/>
    <lineage>
        <taxon>Bacteria</taxon>
        <taxon>Bacillati</taxon>
        <taxon>Bacillota</taxon>
        <taxon>Bacilli</taxon>
        <taxon>Bacillales</taxon>
        <taxon>Bacillaceae</taxon>
        <taxon>Bacillus</taxon>
    </lineage>
</organism>
<evidence type="ECO:0000313" key="2">
    <source>
        <dbReference type="EMBL" id="KIU04521.1"/>
    </source>
</evidence>
<comment type="caution">
    <text evidence="2">The sequence shown here is derived from an EMBL/GenBank/DDBJ whole genome shotgun (WGS) entry which is preliminary data.</text>
</comment>
<dbReference type="Proteomes" id="UP000032247">
    <property type="component" value="Unassembled WGS sequence"/>
</dbReference>
<dbReference type="PATRIC" id="fig|1423.173.peg.4980"/>
<reference evidence="2 3" key="1">
    <citation type="submission" date="2014-12" db="EMBL/GenBank/DDBJ databases">
        <title>Comparative genome analysis of Bacillus coagulans HM-08, Clostridium butyricum HM-68, Bacillus subtilis HM-66 and Bacillus licheniformis BL-09.</title>
        <authorList>
            <person name="Zhang H."/>
        </authorList>
    </citation>
    <scope>NUCLEOTIDE SEQUENCE [LARGE SCALE GENOMIC DNA]</scope>
    <source>
        <strain evidence="2 3">HM-66</strain>
    </source>
</reference>
<evidence type="ECO:0000256" key="1">
    <source>
        <dbReference type="SAM" id="Coils"/>
    </source>
</evidence>
<protein>
    <submittedName>
        <fullName evidence="2">Uncharacterized protein</fullName>
    </submittedName>
</protein>
<gene>
    <name evidence="2" type="ORF">SC09_contig8orf00184</name>
</gene>
<accession>A0A0D1KMW9</accession>
<dbReference type="EMBL" id="JXBC01000014">
    <property type="protein sequence ID" value="KIU04521.1"/>
    <property type="molecule type" value="Genomic_DNA"/>
</dbReference>